<name>A0ABX1QSP2_9FLAO</name>
<keyword evidence="2" id="KW-1133">Transmembrane helix</keyword>
<evidence type="ECO:0000313" key="4">
    <source>
        <dbReference type="Proteomes" id="UP000767947"/>
    </source>
</evidence>
<dbReference type="Proteomes" id="UP000767947">
    <property type="component" value="Unassembled WGS sequence"/>
</dbReference>
<keyword evidence="4" id="KW-1185">Reference proteome</keyword>
<keyword evidence="1" id="KW-0175">Coiled coil</keyword>
<feature type="transmembrane region" description="Helical" evidence="2">
    <location>
        <begin position="77"/>
        <end position="99"/>
    </location>
</feature>
<comment type="caution">
    <text evidence="3">The sequence shown here is derived from an EMBL/GenBank/DDBJ whole genome shotgun (WGS) entry which is preliminary data.</text>
</comment>
<sequence length="411" mass="47454">MKRDYYELPKTGWAMRQLWKCAGGDRYLLERATYSDQIKYMCLGGIVFATGAMAGLAGGYAFYTIFEPRGSAIENPVHYPTIFLALIFGIIWGLMIYNIDRFIVTSTGKGDGTEAITIGELKSALPRILMGMIIAMTISKPVEIRMFKTEIDIKLREKQLEQQAEYQKKVDKTYSDREKLLDKEFGSIAKERDDFNERIKNAEKEYIDQLNGRVEGSVPGDGKLAGALKNKLDDLTNQLKLFDLKNGKNLAELNERKNILRIEKDKERNNNTKIANGLDGLLERIKIAHEVAGFWISLFITLLFMAIELTPIFFKLMLTKTTYDYLAENRDELLKAEYGIEVQYDKYKDKEGIERHLTINHEAERIIFEKKMVTNIQKELTKYAVTKYKEREMSKIDNNLDDYIKSIDKNE</sequence>
<feature type="coiled-coil region" evidence="1">
    <location>
        <begin position="185"/>
        <end position="270"/>
    </location>
</feature>
<feature type="transmembrane region" description="Helical" evidence="2">
    <location>
        <begin position="40"/>
        <end position="65"/>
    </location>
</feature>
<organism evidence="3 4">
    <name type="scientific">Flavobacterium solisilvae</name>
    <dbReference type="NCBI Taxonomy" id="1852019"/>
    <lineage>
        <taxon>Bacteria</taxon>
        <taxon>Pseudomonadati</taxon>
        <taxon>Bacteroidota</taxon>
        <taxon>Flavobacteriia</taxon>
        <taxon>Flavobacteriales</taxon>
        <taxon>Flavobacteriaceae</taxon>
        <taxon>Flavobacterium</taxon>
    </lineage>
</organism>
<dbReference type="Pfam" id="PF14362">
    <property type="entry name" value="DUF4407"/>
    <property type="match status" value="1"/>
</dbReference>
<proteinExistence type="predicted"/>
<accession>A0ABX1QSP2</accession>
<evidence type="ECO:0000256" key="2">
    <source>
        <dbReference type="SAM" id="Phobius"/>
    </source>
</evidence>
<evidence type="ECO:0000256" key="1">
    <source>
        <dbReference type="SAM" id="Coils"/>
    </source>
</evidence>
<dbReference type="InterPro" id="IPR025519">
    <property type="entry name" value="DUF4407"/>
</dbReference>
<feature type="transmembrane region" description="Helical" evidence="2">
    <location>
        <begin position="292"/>
        <end position="314"/>
    </location>
</feature>
<protein>
    <submittedName>
        <fullName evidence="3">DUF4407 domain-containing protein</fullName>
    </submittedName>
</protein>
<keyword evidence="2" id="KW-0812">Transmembrane</keyword>
<keyword evidence="2" id="KW-0472">Membrane</keyword>
<gene>
    <name evidence="3" type="ORF">G6042_03530</name>
</gene>
<evidence type="ECO:0000313" key="3">
    <source>
        <dbReference type="EMBL" id="NMH24333.1"/>
    </source>
</evidence>
<dbReference type="RefSeq" id="WP_169522932.1">
    <property type="nucleotide sequence ID" value="NZ_JAAMPT010000199.1"/>
</dbReference>
<dbReference type="EMBL" id="JAAMPT010000199">
    <property type="protein sequence ID" value="NMH24333.1"/>
    <property type="molecule type" value="Genomic_DNA"/>
</dbReference>
<reference evidence="3 4" key="1">
    <citation type="submission" date="2020-02" db="EMBL/GenBank/DDBJ databases">
        <title>Flavobacterium sp. genome.</title>
        <authorList>
            <person name="Jung H.S."/>
            <person name="Baek J.H."/>
            <person name="Jeon C.O."/>
        </authorList>
    </citation>
    <scope>NUCLEOTIDE SEQUENCE [LARGE SCALE GENOMIC DNA]</scope>
    <source>
        <strain evidence="3 4">SE-s27</strain>
    </source>
</reference>